<dbReference type="SUPFAM" id="SSF48498">
    <property type="entry name" value="Tetracyclin repressor-like, C-terminal domain"/>
    <property type="match status" value="1"/>
</dbReference>
<comment type="caution">
    <text evidence="6">The sequence shown here is derived from an EMBL/GenBank/DDBJ whole genome shotgun (WGS) entry which is preliminary data.</text>
</comment>
<gene>
    <name evidence="6" type="ORF">GCM10010994_58210</name>
</gene>
<dbReference type="PRINTS" id="PR00455">
    <property type="entry name" value="HTHTETR"/>
</dbReference>
<evidence type="ECO:0000313" key="6">
    <source>
        <dbReference type="EMBL" id="GGC92748.1"/>
    </source>
</evidence>
<dbReference type="PANTHER" id="PTHR47506:SF1">
    <property type="entry name" value="HTH-TYPE TRANSCRIPTIONAL REGULATOR YJDC"/>
    <property type="match status" value="1"/>
</dbReference>
<evidence type="ECO:0000256" key="4">
    <source>
        <dbReference type="PROSITE-ProRule" id="PRU00335"/>
    </source>
</evidence>
<evidence type="ECO:0000313" key="7">
    <source>
        <dbReference type="Proteomes" id="UP000637002"/>
    </source>
</evidence>
<dbReference type="InterPro" id="IPR001647">
    <property type="entry name" value="HTH_TetR"/>
</dbReference>
<keyword evidence="1" id="KW-0805">Transcription regulation</keyword>
<name>A0A916UX67_9HYPH</name>
<dbReference type="InterPro" id="IPR036271">
    <property type="entry name" value="Tet_transcr_reg_TetR-rel_C_sf"/>
</dbReference>
<keyword evidence="3" id="KW-0804">Transcription</keyword>
<evidence type="ECO:0000256" key="1">
    <source>
        <dbReference type="ARBA" id="ARBA00023015"/>
    </source>
</evidence>
<accession>A0A916UX67</accession>
<evidence type="ECO:0000259" key="5">
    <source>
        <dbReference type="PROSITE" id="PS50977"/>
    </source>
</evidence>
<dbReference type="PROSITE" id="PS50977">
    <property type="entry name" value="HTH_TETR_2"/>
    <property type="match status" value="1"/>
</dbReference>
<dbReference type="Proteomes" id="UP000637002">
    <property type="component" value="Unassembled WGS sequence"/>
</dbReference>
<dbReference type="AlphaFoldDB" id="A0A916UX67"/>
<dbReference type="Gene3D" id="1.10.357.10">
    <property type="entry name" value="Tetracycline Repressor, domain 2"/>
    <property type="match status" value="1"/>
</dbReference>
<evidence type="ECO:0000256" key="2">
    <source>
        <dbReference type="ARBA" id="ARBA00023125"/>
    </source>
</evidence>
<feature type="DNA-binding region" description="H-T-H motif" evidence="4">
    <location>
        <begin position="37"/>
        <end position="56"/>
    </location>
</feature>
<protein>
    <submittedName>
        <fullName evidence="6">TetR family transcriptional regulator</fullName>
    </submittedName>
</protein>
<reference evidence="6" key="2">
    <citation type="submission" date="2020-09" db="EMBL/GenBank/DDBJ databases">
        <authorList>
            <person name="Sun Q."/>
            <person name="Zhou Y."/>
        </authorList>
    </citation>
    <scope>NUCLEOTIDE SEQUENCE</scope>
    <source>
        <strain evidence="6">CGMCC 1.12919</strain>
    </source>
</reference>
<organism evidence="6 7">
    <name type="scientific">Chelatococcus reniformis</name>
    <dbReference type="NCBI Taxonomy" id="1494448"/>
    <lineage>
        <taxon>Bacteria</taxon>
        <taxon>Pseudomonadati</taxon>
        <taxon>Pseudomonadota</taxon>
        <taxon>Alphaproteobacteria</taxon>
        <taxon>Hyphomicrobiales</taxon>
        <taxon>Chelatococcaceae</taxon>
        <taxon>Chelatococcus</taxon>
    </lineage>
</organism>
<dbReference type="EMBL" id="BMGG01000013">
    <property type="protein sequence ID" value="GGC92748.1"/>
    <property type="molecule type" value="Genomic_DNA"/>
</dbReference>
<keyword evidence="2 4" id="KW-0238">DNA-binding</keyword>
<dbReference type="PANTHER" id="PTHR47506">
    <property type="entry name" value="TRANSCRIPTIONAL REGULATORY PROTEIN"/>
    <property type="match status" value="1"/>
</dbReference>
<dbReference type="GO" id="GO:0003677">
    <property type="term" value="F:DNA binding"/>
    <property type="evidence" value="ECO:0007669"/>
    <property type="project" value="UniProtKB-UniRule"/>
</dbReference>
<feature type="domain" description="HTH tetR-type" evidence="5">
    <location>
        <begin position="14"/>
        <end position="74"/>
    </location>
</feature>
<evidence type="ECO:0000256" key="3">
    <source>
        <dbReference type="ARBA" id="ARBA00023163"/>
    </source>
</evidence>
<dbReference type="Pfam" id="PF00440">
    <property type="entry name" value="TetR_N"/>
    <property type="match status" value="1"/>
</dbReference>
<proteinExistence type="predicted"/>
<keyword evidence="7" id="KW-1185">Reference proteome</keyword>
<dbReference type="RefSeq" id="WP_188612701.1">
    <property type="nucleotide sequence ID" value="NZ_BMGG01000013.1"/>
</dbReference>
<dbReference type="SUPFAM" id="SSF46689">
    <property type="entry name" value="Homeodomain-like"/>
    <property type="match status" value="1"/>
</dbReference>
<dbReference type="InterPro" id="IPR009057">
    <property type="entry name" value="Homeodomain-like_sf"/>
</dbReference>
<sequence length="205" mass="22619">MRNAKRLSREESQARTRELLMRSAARCFAELGFDRASVDQIAENAGFSRGAFYSNFADKDAIFFALYQRHLDRDLRDFEVLLAQSATFENFVAGAAARYRELGDNPDWCLLIAEFQLRASRAATADDAFARTYADYRSELSRLIDATLERFGRKGSLTPAELAMSLLALSHGLALERAASRDTVPMALTGKAMGALLTGATAATE</sequence>
<reference evidence="6" key="1">
    <citation type="journal article" date="2014" name="Int. J. Syst. Evol. Microbiol.">
        <title>Complete genome sequence of Corynebacterium casei LMG S-19264T (=DSM 44701T), isolated from a smear-ripened cheese.</title>
        <authorList>
            <consortium name="US DOE Joint Genome Institute (JGI-PGF)"/>
            <person name="Walter F."/>
            <person name="Albersmeier A."/>
            <person name="Kalinowski J."/>
            <person name="Ruckert C."/>
        </authorList>
    </citation>
    <scope>NUCLEOTIDE SEQUENCE</scope>
    <source>
        <strain evidence="6">CGMCC 1.12919</strain>
    </source>
</reference>